<dbReference type="EMBL" id="MU267255">
    <property type="protein sequence ID" value="KAH7917124.1"/>
    <property type="molecule type" value="Genomic_DNA"/>
</dbReference>
<keyword evidence="2" id="KW-1185">Reference proteome</keyword>
<dbReference type="Proteomes" id="UP000790709">
    <property type="component" value="Unassembled WGS sequence"/>
</dbReference>
<comment type="caution">
    <text evidence="1">The sequence shown here is derived from an EMBL/GenBank/DDBJ whole genome shotgun (WGS) entry which is preliminary data.</text>
</comment>
<protein>
    <submittedName>
        <fullName evidence="1">Uncharacterized protein</fullName>
    </submittedName>
</protein>
<name>A0ACB8AVC4_9AGAM</name>
<sequence>MFLALCRHGFCLLVADMVQSGELSKYPLAIILKMLDAFSEGLGCGYDIGCQFKTTLNCSTLGARARALGHTCLVGAFHGHAHRRLCQLFFLAMYVKGLGLEDLEGCERTFSKSNALASSLHYSSVFHRRQAITTYFEHNDNYEVYHNLTTFLYNNYKQALDILETGPITLAKVMDELKLTDEKIFEQWLEEEKVYLTGLQKEPEVKTLQMEYWQRLVNLQASKNELDAATSIWQLETPASMSAGPRDSGRAKETARQHAIEIHANSLKVVQELERKLGVDRHWVPEDAEWQSAGRLVAMQKYQRVLDVLEGLIVARMFELTKINRSQTGYSLRKHIGKALQTRSAAICKVVKYAFLADFDLLWDARQDISQRDWATPKGRLAMDHYFKICRAREEIQRLNVEARCVATYIRDEDQYLRACEEQARTSHPALAHQVSLYRKVRGRFNSHHLRRLKDIATLPGFSGSIIPGVSSQTGTGESASTPGIHLPAVDNPIPIQTLPRSSVVIPESQEDLKEEDEEEEHAEEHLRALHDITQAFEDS</sequence>
<accession>A0ACB8AVC4</accession>
<organism evidence="1 2">
    <name type="scientific">Leucogyrophana mollusca</name>
    <dbReference type="NCBI Taxonomy" id="85980"/>
    <lineage>
        <taxon>Eukaryota</taxon>
        <taxon>Fungi</taxon>
        <taxon>Dikarya</taxon>
        <taxon>Basidiomycota</taxon>
        <taxon>Agaricomycotina</taxon>
        <taxon>Agaricomycetes</taxon>
        <taxon>Agaricomycetidae</taxon>
        <taxon>Boletales</taxon>
        <taxon>Boletales incertae sedis</taxon>
        <taxon>Leucogyrophana</taxon>
    </lineage>
</organism>
<evidence type="ECO:0000313" key="2">
    <source>
        <dbReference type="Proteomes" id="UP000790709"/>
    </source>
</evidence>
<proteinExistence type="predicted"/>
<gene>
    <name evidence="1" type="ORF">BV22DRAFT_1135675</name>
</gene>
<evidence type="ECO:0000313" key="1">
    <source>
        <dbReference type="EMBL" id="KAH7917124.1"/>
    </source>
</evidence>
<reference evidence="1" key="1">
    <citation type="journal article" date="2021" name="New Phytol.">
        <title>Evolutionary innovations through gain and loss of genes in the ectomycorrhizal Boletales.</title>
        <authorList>
            <person name="Wu G."/>
            <person name="Miyauchi S."/>
            <person name="Morin E."/>
            <person name="Kuo A."/>
            <person name="Drula E."/>
            <person name="Varga T."/>
            <person name="Kohler A."/>
            <person name="Feng B."/>
            <person name="Cao Y."/>
            <person name="Lipzen A."/>
            <person name="Daum C."/>
            <person name="Hundley H."/>
            <person name="Pangilinan J."/>
            <person name="Johnson J."/>
            <person name="Barry K."/>
            <person name="LaButti K."/>
            <person name="Ng V."/>
            <person name="Ahrendt S."/>
            <person name="Min B."/>
            <person name="Choi I.G."/>
            <person name="Park H."/>
            <person name="Plett J.M."/>
            <person name="Magnuson J."/>
            <person name="Spatafora J.W."/>
            <person name="Nagy L.G."/>
            <person name="Henrissat B."/>
            <person name="Grigoriev I.V."/>
            <person name="Yang Z.L."/>
            <person name="Xu J."/>
            <person name="Martin F.M."/>
        </authorList>
    </citation>
    <scope>NUCLEOTIDE SEQUENCE</scope>
    <source>
        <strain evidence="1">KUC20120723A-06</strain>
    </source>
</reference>